<feature type="domain" description="Glycosyl transferase family 1" evidence="7">
    <location>
        <begin position="224"/>
        <end position="391"/>
    </location>
</feature>
<keyword evidence="4" id="KW-0328">Glycosyltransferase</keyword>
<dbReference type="Gene3D" id="3.40.50.2000">
    <property type="entry name" value="Glycogen Phosphorylase B"/>
    <property type="match status" value="2"/>
</dbReference>
<evidence type="ECO:0000256" key="1">
    <source>
        <dbReference type="ARBA" id="ARBA00009481"/>
    </source>
</evidence>
<comment type="similarity">
    <text evidence="1">Belongs to the glycosyltransferase group 1 family. Glycosyltransferase 4 subfamily.</text>
</comment>
<dbReference type="EMBL" id="AP019791">
    <property type="protein sequence ID" value="BBL80707.1"/>
    <property type="molecule type" value="Genomic_DNA"/>
</dbReference>
<evidence type="ECO:0000256" key="6">
    <source>
        <dbReference type="ARBA" id="ARBA00023277"/>
    </source>
</evidence>
<dbReference type="SUPFAM" id="SSF53756">
    <property type="entry name" value="UDP-Glycosyltransferase/glycogen phosphorylase"/>
    <property type="match status" value="1"/>
</dbReference>
<keyword evidence="3" id="KW-0313">Glucose metabolism</keyword>
<keyword evidence="10" id="KW-1185">Reference proteome</keyword>
<dbReference type="PANTHER" id="PTHR47779:SF1">
    <property type="entry name" value="SYNTHASE (CCG-9), PUTATIVE (AFU_ORTHOLOGUE AFUA_3G12100)-RELATED"/>
    <property type="match status" value="1"/>
</dbReference>
<proteinExistence type="inferred from homology"/>
<evidence type="ECO:0000259" key="7">
    <source>
        <dbReference type="Pfam" id="PF00534"/>
    </source>
</evidence>
<dbReference type="AlphaFoldDB" id="A0A510HPJ4"/>
<organism evidence="9 10">
    <name type="scientific">Rubrobacter xylanophilus</name>
    <dbReference type="NCBI Taxonomy" id="49319"/>
    <lineage>
        <taxon>Bacteria</taxon>
        <taxon>Bacillati</taxon>
        <taxon>Actinomycetota</taxon>
        <taxon>Rubrobacteria</taxon>
        <taxon>Rubrobacterales</taxon>
        <taxon>Rubrobacteraceae</taxon>
        <taxon>Rubrobacter</taxon>
    </lineage>
</organism>
<reference evidence="9" key="1">
    <citation type="journal article" date="2019" name="Microbiol. Resour. Announc.">
        <title>Complete Genome Sequence of Rubrobacter xylanophilus Strain AA3-22, Isolated from Arima Onsen in Japan.</title>
        <authorList>
            <person name="Tomariguchi N."/>
            <person name="Miyazaki K."/>
        </authorList>
    </citation>
    <scope>NUCLEOTIDE SEQUENCE [LARGE SCALE GENOMIC DNA]</scope>
    <source>
        <strain evidence="9">AA3-22</strain>
    </source>
</reference>
<dbReference type="Proteomes" id="UP000318065">
    <property type="component" value="Chromosome"/>
</dbReference>
<keyword evidence="6" id="KW-0119">Carbohydrate metabolism</keyword>
<dbReference type="InterPro" id="IPR049438">
    <property type="entry name" value="TreT_GT1"/>
</dbReference>
<comment type="subunit">
    <text evidence="2">Homodimer.</text>
</comment>
<accession>A0A510HPJ4</accession>
<evidence type="ECO:0000256" key="5">
    <source>
        <dbReference type="ARBA" id="ARBA00022679"/>
    </source>
</evidence>
<evidence type="ECO:0000313" key="10">
    <source>
        <dbReference type="Proteomes" id="UP000318065"/>
    </source>
</evidence>
<name>A0A510HPJ4_9ACTN</name>
<evidence type="ECO:0000313" key="9">
    <source>
        <dbReference type="EMBL" id="BBL80707.1"/>
    </source>
</evidence>
<evidence type="ECO:0000259" key="8">
    <source>
        <dbReference type="Pfam" id="PF21269"/>
    </source>
</evidence>
<dbReference type="PANTHER" id="PTHR47779">
    <property type="entry name" value="SYNTHASE (CCG-9), PUTATIVE (AFU_ORTHOLOGUE AFUA_3G12100)-RELATED"/>
    <property type="match status" value="1"/>
</dbReference>
<dbReference type="GO" id="GO:0016757">
    <property type="term" value="F:glycosyltransferase activity"/>
    <property type="evidence" value="ECO:0007669"/>
    <property type="project" value="UniProtKB-KW"/>
</dbReference>
<protein>
    <submittedName>
        <fullName evidence="9">Trehalose synthase</fullName>
    </submittedName>
</protein>
<dbReference type="InterPro" id="IPR052078">
    <property type="entry name" value="Trehalose_Metab_GTase"/>
</dbReference>
<dbReference type="GO" id="GO:0006006">
    <property type="term" value="P:glucose metabolic process"/>
    <property type="evidence" value="ECO:0007669"/>
    <property type="project" value="UniProtKB-KW"/>
</dbReference>
<dbReference type="OrthoDB" id="9772485at2"/>
<evidence type="ECO:0000256" key="2">
    <source>
        <dbReference type="ARBA" id="ARBA00011738"/>
    </source>
</evidence>
<dbReference type="Pfam" id="PF00534">
    <property type="entry name" value="Glycos_transf_1"/>
    <property type="match status" value="1"/>
</dbReference>
<feature type="domain" description="Trehalose synthase N-terminal" evidence="8">
    <location>
        <begin position="41"/>
        <end position="187"/>
    </location>
</feature>
<gene>
    <name evidence="9" type="ORF">RxyAA322_25610</name>
</gene>
<dbReference type="RefSeq" id="WP_143528691.1">
    <property type="nucleotide sequence ID" value="NZ_AP019791.1"/>
</dbReference>
<keyword evidence="5" id="KW-0808">Transferase</keyword>
<dbReference type="InterPro" id="IPR001296">
    <property type="entry name" value="Glyco_trans_1"/>
</dbReference>
<evidence type="ECO:0000256" key="4">
    <source>
        <dbReference type="ARBA" id="ARBA00022676"/>
    </source>
</evidence>
<evidence type="ECO:0000256" key="3">
    <source>
        <dbReference type="ARBA" id="ARBA00022526"/>
    </source>
</evidence>
<sequence length="416" mass="46751">MLQRVNPGHKALADYRSIIRRELYEELQELAGRLRGVRVLHVNATSFGGGVAEILYTLVPLARDAGLEVEWAIMFGAEPFFNVTKRFHNALQGADYELTIEDRAIYEEYNRRTARALAESGEEWDIVFIHDPQPALVREFSGGLGEGTRWIWRCHIDTSTPNRQVLDYLWPYIVDYDAQVYTMREYTPPGVELPGLTLIPPAIDPLSPKNMALSRDDAGYIVSQFGVDTERPFLLQVSRFDPWKDPLGVIDVYRMVREEVPEVQLVLVGSMAHDDPEGWDYWYKTVNYAGGDPDIFLFSNLTNVGAIEVNAFQSLADVVIQKSIREGFGLVVSEALWKARPVVASRVGGIPMQITSGGGILIDTIPEAAAACAKLLSDPDFAREMGRRGKEHVRANFLTPRLLRDELRLFAKLLGV</sequence>
<dbReference type="Pfam" id="PF21269">
    <property type="entry name" value="TreT_GT1"/>
    <property type="match status" value="1"/>
</dbReference>